<accession>A0A8S9HWR0</accession>
<dbReference type="GO" id="GO:0007005">
    <property type="term" value="P:mitochondrion organization"/>
    <property type="evidence" value="ECO:0007669"/>
    <property type="project" value="InterPro"/>
</dbReference>
<evidence type="ECO:0000313" key="2">
    <source>
        <dbReference type="EMBL" id="KAF2561910.1"/>
    </source>
</evidence>
<dbReference type="EMBL" id="QGKY02001250">
    <property type="protein sequence ID" value="KAF2561910.1"/>
    <property type="molecule type" value="Genomic_DNA"/>
</dbReference>
<dbReference type="GO" id="GO:0005634">
    <property type="term" value="C:nucleus"/>
    <property type="evidence" value="ECO:0007669"/>
    <property type="project" value="TreeGrafter"/>
</dbReference>
<organism evidence="2">
    <name type="scientific">Brassica cretica</name>
    <name type="common">Mustard</name>
    <dbReference type="NCBI Taxonomy" id="69181"/>
    <lineage>
        <taxon>Eukaryota</taxon>
        <taxon>Viridiplantae</taxon>
        <taxon>Streptophyta</taxon>
        <taxon>Embryophyta</taxon>
        <taxon>Tracheophyta</taxon>
        <taxon>Spermatophyta</taxon>
        <taxon>Magnoliopsida</taxon>
        <taxon>eudicotyledons</taxon>
        <taxon>Gunneridae</taxon>
        <taxon>Pentapetalae</taxon>
        <taxon>rosids</taxon>
        <taxon>malvids</taxon>
        <taxon>Brassicales</taxon>
        <taxon>Brassicaceae</taxon>
        <taxon>Brassiceae</taxon>
        <taxon>Brassica</taxon>
    </lineage>
</organism>
<dbReference type="InterPro" id="IPR055304">
    <property type="entry name" value="CHCHD2/10-like"/>
</dbReference>
<feature type="region of interest" description="Disordered" evidence="1">
    <location>
        <begin position="1"/>
        <end position="45"/>
    </location>
</feature>
<feature type="compositionally biased region" description="Basic and acidic residues" evidence="1">
    <location>
        <begin position="33"/>
        <end position="42"/>
    </location>
</feature>
<gene>
    <name evidence="2" type="ORF">F2Q70_00015795</name>
</gene>
<dbReference type="PANTHER" id="PTHR13523">
    <property type="entry name" value="COILED-COIL-HELIX-COILED-COIL-HELIX DOMAIN CONTAINING 2/NUR77"/>
    <property type="match status" value="1"/>
</dbReference>
<dbReference type="PROSITE" id="PS51808">
    <property type="entry name" value="CHCH"/>
    <property type="match status" value="1"/>
</dbReference>
<dbReference type="AlphaFoldDB" id="A0A8S9HWR0"/>
<sequence length="248" mass="27482">MGRRKGFGGGGRKSYSTGTKFRSSPLFHKKSKPAKDEKDEKAPPPAKVVTLPVESRRERFHWGAGNAMGHRFVEAIFGPRTIKTEVVLPEKVEVAAISAIDDNDKFKDYTESCSISYKAFEECLNAEGNKLSKCHIFMDSLFECRKNSNEPAAVRNGTGRDGSTFLTFLCASRSTKPPDASFGSQRCRSRGHATTLRQAAVIARLSFSRLHPSSPAHLQIKAEFVHLRHGVTNPRLRLRLLQAATKPP</sequence>
<evidence type="ECO:0008006" key="3">
    <source>
        <dbReference type="Google" id="ProtNLM"/>
    </source>
</evidence>
<dbReference type="GO" id="GO:0005739">
    <property type="term" value="C:mitochondrion"/>
    <property type="evidence" value="ECO:0007669"/>
    <property type="project" value="TreeGrafter"/>
</dbReference>
<evidence type="ECO:0000256" key="1">
    <source>
        <dbReference type="SAM" id="MobiDB-lite"/>
    </source>
</evidence>
<proteinExistence type="predicted"/>
<reference evidence="2" key="1">
    <citation type="submission" date="2019-12" db="EMBL/GenBank/DDBJ databases">
        <title>Genome sequencing and annotation of Brassica cretica.</title>
        <authorList>
            <person name="Studholme D.J."/>
            <person name="Sarris P.F."/>
        </authorList>
    </citation>
    <scope>NUCLEOTIDE SEQUENCE</scope>
    <source>
        <strain evidence="2">PFS-102/07</strain>
        <tissue evidence="2">Leaf</tissue>
    </source>
</reference>
<name>A0A8S9HWR0_BRACR</name>
<dbReference type="PANTHER" id="PTHR13523:SF14">
    <property type="entry name" value="CHCH DOMAIN-CONTAINING PROTEIN"/>
    <property type="match status" value="1"/>
</dbReference>
<protein>
    <recommendedName>
        <fullName evidence="3">CHCH domain-containing protein</fullName>
    </recommendedName>
</protein>
<comment type="caution">
    <text evidence="2">The sequence shown here is derived from an EMBL/GenBank/DDBJ whole genome shotgun (WGS) entry which is preliminary data.</text>
</comment>